<accession>A0A2K4MT49</accession>
<evidence type="ECO:0000313" key="2">
    <source>
        <dbReference type="EMBL" id="POB00281.1"/>
    </source>
</evidence>
<feature type="signal peptide" evidence="1">
    <location>
        <begin position="1"/>
        <end position="18"/>
    </location>
</feature>
<dbReference type="EMBL" id="PPTF01000010">
    <property type="protein sequence ID" value="POB00281.1"/>
    <property type="molecule type" value="Genomic_DNA"/>
</dbReference>
<dbReference type="RefSeq" id="WP_103317281.1">
    <property type="nucleotide sequence ID" value="NZ_PPTF01000010.1"/>
</dbReference>
<proteinExistence type="predicted"/>
<gene>
    <name evidence="2" type="ORF">C2134_02460</name>
</gene>
<reference evidence="2 3" key="1">
    <citation type="submission" date="2018-01" db="EMBL/GenBank/DDBJ databases">
        <title>Genomic Sequence of Chromobacterium MWU13-2610 from wild cranberry bogs within the Cape Cod National Seashore.</title>
        <authorList>
            <person name="O'Hara-Hanley K."/>
            <person name="Soby S."/>
            <person name="Harrison A."/>
        </authorList>
    </citation>
    <scope>NUCLEOTIDE SEQUENCE [LARGE SCALE GENOMIC DNA]</scope>
    <source>
        <strain evidence="2 3">MWU13-2610</strain>
    </source>
</reference>
<dbReference type="Proteomes" id="UP000236416">
    <property type="component" value="Unassembled WGS sequence"/>
</dbReference>
<keyword evidence="3" id="KW-1185">Reference proteome</keyword>
<keyword evidence="1" id="KW-0732">Signal</keyword>
<evidence type="ECO:0000256" key="1">
    <source>
        <dbReference type="SAM" id="SignalP"/>
    </source>
</evidence>
<comment type="caution">
    <text evidence="2">The sequence shown here is derived from an EMBL/GenBank/DDBJ whole genome shotgun (WGS) entry which is preliminary data.</text>
</comment>
<feature type="chain" id="PRO_5014477294" evidence="1">
    <location>
        <begin position="19"/>
        <end position="152"/>
    </location>
</feature>
<organism evidence="2 3">
    <name type="scientific">Chromobacterium sinusclupearum</name>
    <dbReference type="NCBI Taxonomy" id="2077146"/>
    <lineage>
        <taxon>Bacteria</taxon>
        <taxon>Pseudomonadati</taxon>
        <taxon>Pseudomonadota</taxon>
        <taxon>Betaproteobacteria</taxon>
        <taxon>Neisseriales</taxon>
        <taxon>Chromobacteriaceae</taxon>
        <taxon>Chromobacterium</taxon>
    </lineage>
</organism>
<protein>
    <submittedName>
        <fullName evidence="2">Uncharacterized protein</fullName>
    </submittedName>
</protein>
<evidence type="ECO:0000313" key="3">
    <source>
        <dbReference type="Proteomes" id="UP000236416"/>
    </source>
</evidence>
<sequence>MKILFAAGLLLASAAALAAPKLPAAPPRPPALKLIVERDSEALKPLTLCLTPNGRFAGAMHEEEATLSVSGSLQADRGLTRPILNVALEWRDDAGLQKLDSHLALEDGRMLLGSLWMQAHPYGREAGVEPQRSSLTFYLEPLAACPPPAPQP</sequence>
<name>A0A2K4MT49_9NEIS</name>
<dbReference type="AlphaFoldDB" id="A0A2K4MT49"/>